<keyword evidence="1" id="KW-0378">Hydrolase</keyword>
<dbReference type="InterPro" id="IPR051325">
    <property type="entry name" value="Nudix_hydrolase_domain"/>
</dbReference>
<dbReference type="GO" id="GO:0004081">
    <property type="term" value="F:bis(5'-nucleosyl)-tetraphosphatase (asymmetrical) activity"/>
    <property type="evidence" value="ECO:0007669"/>
    <property type="project" value="TreeGrafter"/>
</dbReference>
<comment type="caution">
    <text evidence="3">The sequence shown here is derived from an EMBL/GenBank/DDBJ whole genome shotgun (WGS) entry which is preliminary data.</text>
</comment>
<feature type="domain" description="Nudix hydrolase" evidence="2">
    <location>
        <begin position="15"/>
        <end position="144"/>
    </location>
</feature>
<dbReference type="PANTHER" id="PTHR21340:SF0">
    <property type="entry name" value="BIS(5'-NUCLEOSYL)-TETRAPHOSPHATASE [ASYMMETRICAL]"/>
    <property type="match status" value="1"/>
</dbReference>
<dbReference type="InterPro" id="IPR015797">
    <property type="entry name" value="NUDIX_hydrolase-like_dom_sf"/>
</dbReference>
<reference evidence="3" key="1">
    <citation type="journal article" date="2020" name="Stud. Mycol.">
        <title>101 Dothideomycetes genomes: a test case for predicting lifestyles and emergence of pathogens.</title>
        <authorList>
            <person name="Haridas S."/>
            <person name="Albert R."/>
            <person name="Binder M."/>
            <person name="Bloem J."/>
            <person name="Labutti K."/>
            <person name="Salamov A."/>
            <person name="Andreopoulos B."/>
            <person name="Baker S."/>
            <person name="Barry K."/>
            <person name="Bills G."/>
            <person name="Bluhm B."/>
            <person name="Cannon C."/>
            <person name="Castanera R."/>
            <person name="Culley D."/>
            <person name="Daum C."/>
            <person name="Ezra D."/>
            <person name="Gonzalez J."/>
            <person name="Henrissat B."/>
            <person name="Kuo A."/>
            <person name="Liang C."/>
            <person name="Lipzen A."/>
            <person name="Lutzoni F."/>
            <person name="Magnuson J."/>
            <person name="Mondo S."/>
            <person name="Nolan M."/>
            <person name="Ohm R."/>
            <person name="Pangilinan J."/>
            <person name="Park H.-J."/>
            <person name="Ramirez L."/>
            <person name="Alfaro M."/>
            <person name="Sun H."/>
            <person name="Tritt A."/>
            <person name="Yoshinaga Y."/>
            <person name="Zwiers L.-H."/>
            <person name="Turgeon B."/>
            <person name="Goodwin S."/>
            <person name="Spatafora J."/>
            <person name="Crous P."/>
            <person name="Grigoriev I."/>
        </authorList>
    </citation>
    <scope>NUCLEOTIDE SEQUENCE</scope>
    <source>
        <strain evidence="3">CBS 101060</strain>
    </source>
</reference>
<sequence>MVQSRFSSSQYFSDSFVESAGAVLFRLSTREICILHLLSRDEYVLPKGRRNCGETRQNAAVREVREETGYVCRILPVNISTRNPPAMETEHVPDEPRLHEHTREPFALQVRRLGDGMKVVWWYVAAVNEEEGYTDVLDKLTFAMDRVMVERAIELVEGTYGGGDTVAEGS</sequence>
<organism evidence="3 4">
    <name type="scientific">Patellaria atrata CBS 101060</name>
    <dbReference type="NCBI Taxonomy" id="1346257"/>
    <lineage>
        <taxon>Eukaryota</taxon>
        <taxon>Fungi</taxon>
        <taxon>Dikarya</taxon>
        <taxon>Ascomycota</taxon>
        <taxon>Pezizomycotina</taxon>
        <taxon>Dothideomycetes</taxon>
        <taxon>Dothideomycetes incertae sedis</taxon>
        <taxon>Patellariales</taxon>
        <taxon>Patellariaceae</taxon>
        <taxon>Patellaria</taxon>
    </lineage>
</organism>
<dbReference type="Gene3D" id="3.90.79.10">
    <property type="entry name" value="Nucleoside Triphosphate Pyrophosphohydrolase"/>
    <property type="match status" value="1"/>
</dbReference>
<dbReference type="InterPro" id="IPR000086">
    <property type="entry name" value="NUDIX_hydrolase_dom"/>
</dbReference>
<keyword evidence="4" id="KW-1185">Reference proteome</keyword>
<dbReference type="PROSITE" id="PS00893">
    <property type="entry name" value="NUDIX_BOX"/>
    <property type="match status" value="1"/>
</dbReference>
<name>A0A9P4VRX1_9PEZI</name>
<dbReference type="InterPro" id="IPR020084">
    <property type="entry name" value="NUDIX_hydrolase_CS"/>
</dbReference>
<dbReference type="PANTHER" id="PTHR21340">
    <property type="entry name" value="DIADENOSINE 5,5-P1,P4-TETRAPHOSPHATE PYROPHOSPHOHYDROLASE MUTT"/>
    <property type="match status" value="1"/>
</dbReference>
<gene>
    <name evidence="3" type="ORF">M501DRAFT_1010858</name>
</gene>
<proteinExistence type="predicted"/>
<dbReference type="Proteomes" id="UP000799429">
    <property type="component" value="Unassembled WGS sequence"/>
</dbReference>
<protein>
    <recommendedName>
        <fullName evidence="2">Nudix hydrolase domain-containing protein</fullName>
    </recommendedName>
</protein>
<evidence type="ECO:0000256" key="1">
    <source>
        <dbReference type="ARBA" id="ARBA00022801"/>
    </source>
</evidence>
<evidence type="ECO:0000313" key="4">
    <source>
        <dbReference type="Proteomes" id="UP000799429"/>
    </source>
</evidence>
<dbReference type="GO" id="GO:0006754">
    <property type="term" value="P:ATP biosynthetic process"/>
    <property type="evidence" value="ECO:0007669"/>
    <property type="project" value="TreeGrafter"/>
</dbReference>
<dbReference type="AlphaFoldDB" id="A0A9P4VRX1"/>
<dbReference type="SUPFAM" id="SSF55811">
    <property type="entry name" value="Nudix"/>
    <property type="match status" value="1"/>
</dbReference>
<dbReference type="PROSITE" id="PS51462">
    <property type="entry name" value="NUDIX"/>
    <property type="match status" value="1"/>
</dbReference>
<evidence type="ECO:0000313" key="3">
    <source>
        <dbReference type="EMBL" id="KAF2839835.1"/>
    </source>
</evidence>
<dbReference type="EMBL" id="MU006094">
    <property type="protein sequence ID" value="KAF2839835.1"/>
    <property type="molecule type" value="Genomic_DNA"/>
</dbReference>
<dbReference type="GO" id="GO:0006167">
    <property type="term" value="P:AMP biosynthetic process"/>
    <property type="evidence" value="ECO:0007669"/>
    <property type="project" value="TreeGrafter"/>
</dbReference>
<accession>A0A9P4VRX1</accession>
<evidence type="ECO:0000259" key="2">
    <source>
        <dbReference type="PROSITE" id="PS51462"/>
    </source>
</evidence>
<dbReference type="OrthoDB" id="10259236at2759"/>
<dbReference type="Pfam" id="PF00293">
    <property type="entry name" value="NUDIX"/>
    <property type="match status" value="1"/>
</dbReference>